<accession>A0A8D8JSV4</accession>
<dbReference type="InterPro" id="IPR017972">
    <property type="entry name" value="Cyt_P450_CS"/>
</dbReference>
<evidence type="ECO:0000256" key="10">
    <source>
        <dbReference type="ARBA" id="ARBA00023002"/>
    </source>
</evidence>
<comment type="function">
    <text evidence="2">May be involved in the metabolism of insect hormones and in the breakdown of synthetic insecticides.</text>
</comment>
<dbReference type="EMBL" id="HBUE01195601">
    <property type="protein sequence ID" value="CAG6527472.1"/>
    <property type="molecule type" value="Transcribed_RNA"/>
</dbReference>
<evidence type="ECO:0000256" key="15">
    <source>
        <dbReference type="RuleBase" id="RU000461"/>
    </source>
</evidence>
<evidence type="ECO:0000256" key="8">
    <source>
        <dbReference type="ARBA" id="ARBA00022824"/>
    </source>
</evidence>
<protein>
    <submittedName>
        <fullName evidence="16">Cytochrome P450 4c21</fullName>
    </submittedName>
</protein>
<proteinExistence type="inferred from homology"/>
<dbReference type="Pfam" id="PF00067">
    <property type="entry name" value="p450"/>
    <property type="match status" value="1"/>
</dbReference>
<evidence type="ECO:0000256" key="9">
    <source>
        <dbReference type="ARBA" id="ARBA00022848"/>
    </source>
</evidence>
<dbReference type="InterPro" id="IPR001128">
    <property type="entry name" value="Cyt_P450"/>
</dbReference>
<dbReference type="GO" id="GO:0004497">
    <property type="term" value="F:monooxygenase activity"/>
    <property type="evidence" value="ECO:0007669"/>
    <property type="project" value="UniProtKB-KW"/>
</dbReference>
<dbReference type="Gene3D" id="1.10.630.10">
    <property type="entry name" value="Cytochrome P450"/>
    <property type="match status" value="1"/>
</dbReference>
<dbReference type="GO" id="GO:0016705">
    <property type="term" value="F:oxidoreductase activity, acting on paired donors, with incorporation or reduction of molecular oxygen"/>
    <property type="evidence" value="ECO:0007669"/>
    <property type="project" value="InterPro"/>
</dbReference>
<dbReference type="InterPro" id="IPR050196">
    <property type="entry name" value="Cytochrome_P450_Monoox"/>
</dbReference>
<dbReference type="GO" id="GO:0005789">
    <property type="term" value="C:endoplasmic reticulum membrane"/>
    <property type="evidence" value="ECO:0007669"/>
    <property type="project" value="UniProtKB-SubCell"/>
</dbReference>
<evidence type="ECO:0000256" key="3">
    <source>
        <dbReference type="ARBA" id="ARBA00004174"/>
    </source>
</evidence>
<evidence type="ECO:0000256" key="11">
    <source>
        <dbReference type="ARBA" id="ARBA00023004"/>
    </source>
</evidence>
<dbReference type="InterPro" id="IPR002401">
    <property type="entry name" value="Cyt_P450_E_grp-I"/>
</dbReference>
<keyword evidence="10 15" id="KW-0560">Oxidoreductase</keyword>
<keyword evidence="8" id="KW-0256">Endoplasmic reticulum</keyword>
<keyword evidence="12 15" id="KW-0503">Monooxygenase</keyword>
<evidence type="ECO:0000313" key="16">
    <source>
        <dbReference type="EMBL" id="CAG6579194.1"/>
    </source>
</evidence>
<evidence type="ECO:0000256" key="13">
    <source>
        <dbReference type="ARBA" id="ARBA00023136"/>
    </source>
</evidence>
<evidence type="ECO:0000256" key="6">
    <source>
        <dbReference type="ARBA" id="ARBA00022617"/>
    </source>
</evidence>
<sequence>MDARVKTLVQKLEPYAGGAEIDLLEHIAECTLEMIFTTTMGRCEEKLPGQTRFLHHVDLLMKLIGERIFNVNQFLDVFYRMTKSYQMRKVCENVVNEFTEAIIQTRREELEKERRLAPEQDEFHSKLLIFLDQVLTIRKGEENTGFTDREILDHLLTIMGAGQDTSAYAVAYTLLLLAMNPKIQEKVVEEIDSVFTSNSMEVTVDTLQQLKYTEQVIKESLRLLPVAPILGRETGKEIELDGVRIPPNQMIMYNLYALHRRPDVWGPDPERFDPDRFGPEAVTNRHPFAYLPFSGGLRNCIGWRYALNSMRIILLRILQNYELKTDLRQSEMRFKFEITMKLIGPHRVWLTKRPKRS</sequence>
<dbReference type="AlphaFoldDB" id="A0A8D8JSV4"/>
<name>A0A8D8JSV4_CULPI</name>
<keyword evidence="6 14" id="KW-0349">Heme</keyword>
<dbReference type="PANTHER" id="PTHR24291:SF189">
    <property type="entry name" value="CYTOCHROME P450 4C3-RELATED"/>
    <property type="match status" value="1"/>
</dbReference>
<comment type="similarity">
    <text evidence="5 15">Belongs to the cytochrome P450 family.</text>
</comment>
<dbReference type="SUPFAM" id="SSF48264">
    <property type="entry name" value="Cytochrome P450"/>
    <property type="match status" value="1"/>
</dbReference>
<feature type="binding site" description="axial binding residue" evidence="14">
    <location>
        <position position="300"/>
    </location>
    <ligand>
        <name>heme</name>
        <dbReference type="ChEBI" id="CHEBI:30413"/>
    </ligand>
    <ligandPart>
        <name>Fe</name>
        <dbReference type="ChEBI" id="CHEBI:18248"/>
    </ligandPart>
</feature>
<keyword evidence="13" id="KW-0472">Membrane</keyword>
<dbReference type="PRINTS" id="PR00385">
    <property type="entry name" value="P450"/>
</dbReference>
<evidence type="ECO:0000256" key="5">
    <source>
        <dbReference type="ARBA" id="ARBA00010617"/>
    </source>
</evidence>
<keyword evidence="11 14" id="KW-0408">Iron</keyword>
<evidence type="ECO:0000256" key="4">
    <source>
        <dbReference type="ARBA" id="ARBA00004406"/>
    </source>
</evidence>
<comment type="subcellular location">
    <subcellularLocation>
        <location evidence="4">Endoplasmic reticulum membrane</location>
        <topology evidence="4">Peripheral membrane protein</topology>
    </subcellularLocation>
    <subcellularLocation>
        <location evidence="3">Microsome membrane</location>
        <topology evidence="3">Peripheral membrane protein</topology>
    </subcellularLocation>
</comment>
<comment type="cofactor">
    <cofactor evidence="1 14">
        <name>heme</name>
        <dbReference type="ChEBI" id="CHEBI:30413"/>
    </cofactor>
</comment>
<evidence type="ECO:0000256" key="1">
    <source>
        <dbReference type="ARBA" id="ARBA00001971"/>
    </source>
</evidence>
<evidence type="ECO:0000256" key="12">
    <source>
        <dbReference type="ARBA" id="ARBA00023033"/>
    </source>
</evidence>
<keyword evidence="7 14" id="KW-0479">Metal-binding</keyword>
<evidence type="ECO:0000256" key="14">
    <source>
        <dbReference type="PIRSR" id="PIRSR602401-1"/>
    </source>
</evidence>
<keyword evidence="9" id="KW-0492">Microsome</keyword>
<reference evidence="16" key="1">
    <citation type="submission" date="2021-05" db="EMBL/GenBank/DDBJ databases">
        <authorList>
            <person name="Alioto T."/>
            <person name="Alioto T."/>
            <person name="Gomez Garrido J."/>
        </authorList>
    </citation>
    <scope>NUCLEOTIDE SEQUENCE</scope>
</reference>
<dbReference type="PANTHER" id="PTHR24291">
    <property type="entry name" value="CYTOCHROME P450 FAMILY 4"/>
    <property type="match status" value="1"/>
</dbReference>
<dbReference type="PRINTS" id="PR00463">
    <property type="entry name" value="EP450I"/>
</dbReference>
<dbReference type="GO" id="GO:0020037">
    <property type="term" value="F:heme binding"/>
    <property type="evidence" value="ECO:0007669"/>
    <property type="project" value="InterPro"/>
</dbReference>
<dbReference type="GO" id="GO:0005506">
    <property type="term" value="F:iron ion binding"/>
    <property type="evidence" value="ECO:0007669"/>
    <property type="project" value="InterPro"/>
</dbReference>
<evidence type="ECO:0000256" key="7">
    <source>
        <dbReference type="ARBA" id="ARBA00022723"/>
    </source>
</evidence>
<organism evidence="16">
    <name type="scientific">Culex pipiens</name>
    <name type="common">House mosquito</name>
    <dbReference type="NCBI Taxonomy" id="7175"/>
    <lineage>
        <taxon>Eukaryota</taxon>
        <taxon>Metazoa</taxon>
        <taxon>Ecdysozoa</taxon>
        <taxon>Arthropoda</taxon>
        <taxon>Hexapoda</taxon>
        <taxon>Insecta</taxon>
        <taxon>Pterygota</taxon>
        <taxon>Neoptera</taxon>
        <taxon>Endopterygota</taxon>
        <taxon>Diptera</taxon>
        <taxon>Nematocera</taxon>
        <taxon>Culicoidea</taxon>
        <taxon>Culicidae</taxon>
        <taxon>Culicinae</taxon>
        <taxon>Culicini</taxon>
        <taxon>Culex</taxon>
        <taxon>Culex</taxon>
    </lineage>
</organism>
<evidence type="ECO:0000256" key="2">
    <source>
        <dbReference type="ARBA" id="ARBA00003690"/>
    </source>
</evidence>
<dbReference type="InterPro" id="IPR036396">
    <property type="entry name" value="Cyt_P450_sf"/>
</dbReference>
<dbReference type="PROSITE" id="PS00086">
    <property type="entry name" value="CYTOCHROME_P450"/>
    <property type="match status" value="1"/>
</dbReference>
<dbReference type="EMBL" id="HBUE01301593">
    <property type="protein sequence ID" value="CAG6579194.1"/>
    <property type="molecule type" value="Transcribed_RNA"/>
</dbReference>